<dbReference type="Pfam" id="PF13558">
    <property type="entry name" value="SbcC_Walker_B"/>
    <property type="match status" value="1"/>
</dbReference>
<dbReference type="InterPro" id="IPR027417">
    <property type="entry name" value="P-loop_NTPase"/>
</dbReference>
<dbReference type="AlphaFoldDB" id="A0A644ZV34"/>
<dbReference type="EMBL" id="VSSQ01009379">
    <property type="protein sequence ID" value="MPM41454.1"/>
    <property type="molecule type" value="Genomic_DNA"/>
</dbReference>
<dbReference type="SUPFAM" id="SSF52540">
    <property type="entry name" value="P-loop containing nucleoside triphosphate hydrolases"/>
    <property type="match status" value="1"/>
</dbReference>
<name>A0A644ZV34_9ZZZZ</name>
<dbReference type="Gene3D" id="3.40.50.300">
    <property type="entry name" value="P-loop containing nucleotide triphosphate hydrolases"/>
    <property type="match status" value="1"/>
</dbReference>
<protein>
    <submittedName>
        <fullName evidence="1">Nuclease SbcCD subunit C</fullName>
    </submittedName>
</protein>
<organism evidence="1">
    <name type="scientific">bioreactor metagenome</name>
    <dbReference type="NCBI Taxonomy" id="1076179"/>
    <lineage>
        <taxon>unclassified sequences</taxon>
        <taxon>metagenomes</taxon>
        <taxon>ecological metagenomes</taxon>
    </lineage>
</organism>
<proteinExistence type="predicted"/>
<dbReference type="PANTHER" id="PTHR32114">
    <property type="entry name" value="ABC TRANSPORTER ABCH.3"/>
    <property type="match status" value="1"/>
</dbReference>
<sequence length="109" mass="12129">MDDKLHQPYRSKLFSGGEAFRVNFAIRLALSRVLAHRAGARLQTLVIDEGFGSQDADGIQQLIETINVSRNDFAKVLVITHMENLKDAFPARIEVVKGEHGSQIKVLAE</sequence>
<dbReference type="PANTHER" id="PTHR32114:SF2">
    <property type="entry name" value="ABC TRANSPORTER ABCH.3"/>
    <property type="match status" value="1"/>
</dbReference>
<evidence type="ECO:0000313" key="1">
    <source>
        <dbReference type="EMBL" id="MPM41454.1"/>
    </source>
</evidence>
<accession>A0A644ZV34</accession>
<comment type="caution">
    <text evidence="1">The sequence shown here is derived from an EMBL/GenBank/DDBJ whole genome shotgun (WGS) entry which is preliminary data.</text>
</comment>
<reference evidence="1" key="1">
    <citation type="submission" date="2019-08" db="EMBL/GenBank/DDBJ databases">
        <authorList>
            <person name="Kucharzyk K."/>
            <person name="Murdoch R.W."/>
            <person name="Higgins S."/>
            <person name="Loffler F."/>
        </authorList>
    </citation>
    <scope>NUCLEOTIDE SEQUENCE</scope>
</reference>
<gene>
    <name evidence="1" type="primary">sbcC_4</name>
    <name evidence="1" type="ORF">SDC9_88109</name>
</gene>